<dbReference type="EMBL" id="QBLH01001448">
    <property type="protein sequence ID" value="TGZ51866.1"/>
    <property type="molecule type" value="Genomic_DNA"/>
</dbReference>
<gene>
    <name evidence="2" type="ORF">DBV15_08739</name>
</gene>
<protein>
    <submittedName>
        <fullName evidence="2">Uncharacterized protein</fullName>
    </submittedName>
</protein>
<feature type="region of interest" description="Disordered" evidence="1">
    <location>
        <begin position="237"/>
        <end position="261"/>
    </location>
</feature>
<comment type="caution">
    <text evidence="2">The sequence shown here is derived from an EMBL/GenBank/DDBJ whole genome shotgun (WGS) entry which is preliminary data.</text>
</comment>
<evidence type="ECO:0000313" key="3">
    <source>
        <dbReference type="Proteomes" id="UP000310200"/>
    </source>
</evidence>
<reference evidence="2 3" key="1">
    <citation type="journal article" date="2019" name="Philos. Trans. R. Soc. Lond., B, Biol. Sci.">
        <title>Ant behaviour and brain gene expression of defending hosts depend on the ecological success of the intruding social parasite.</title>
        <authorList>
            <person name="Kaur R."/>
            <person name="Stoldt M."/>
            <person name="Jongepier E."/>
            <person name="Feldmeyer B."/>
            <person name="Menzel F."/>
            <person name="Bornberg-Bauer E."/>
            <person name="Foitzik S."/>
        </authorList>
    </citation>
    <scope>NUCLEOTIDE SEQUENCE [LARGE SCALE GENOMIC DNA]</scope>
    <source>
        <tissue evidence="2">Whole body</tissue>
    </source>
</reference>
<sequence>MIHCAITSRGQRLNTRAHCDIGNLLRGRGGRAAPRRRRHSAAVLRPIETFAARAKVLSLEVRRRRATGGMQRVDAPRAMPCKCTVARLPAGHTSDADSSDRFEYGKSRRSIFVTIYRIRRVIKLTGCEPCVGDVGNVLQRTDDYPDNALRNHVVVTSAVSSISPRTAGIDCDTRRKEEESRGAGGGWKKREGTIARPTLTVTCDALAPRRCIGRYTAPIRGTLSPVVPVREKPRFDISRKERGQTGTSAREGYLNEPGEKEINNRDSEDVISVDGPRKAIDVANRQTMPLPLTAIILADLEAAPSVGIPLAISNAYARAIIPLISSIFSILDVYHAPIVPQFSKTVSLSRDGSHQVARTRASGVERIGLTRYLKRESVAISARHAFSNVPRVGNRY</sequence>
<evidence type="ECO:0000256" key="1">
    <source>
        <dbReference type="SAM" id="MobiDB-lite"/>
    </source>
</evidence>
<keyword evidence="3" id="KW-1185">Reference proteome</keyword>
<dbReference type="AlphaFoldDB" id="A0A4S2KR16"/>
<organism evidence="2 3">
    <name type="scientific">Temnothorax longispinosus</name>
    <dbReference type="NCBI Taxonomy" id="300112"/>
    <lineage>
        <taxon>Eukaryota</taxon>
        <taxon>Metazoa</taxon>
        <taxon>Ecdysozoa</taxon>
        <taxon>Arthropoda</taxon>
        <taxon>Hexapoda</taxon>
        <taxon>Insecta</taxon>
        <taxon>Pterygota</taxon>
        <taxon>Neoptera</taxon>
        <taxon>Endopterygota</taxon>
        <taxon>Hymenoptera</taxon>
        <taxon>Apocrita</taxon>
        <taxon>Aculeata</taxon>
        <taxon>Formicoidea</taxon>
        <taxon>Formicidae</taxon>
        <taxon>Myrmicinae</taxon>
        <taxon>Temnothorax</taxon>
    </lineage>
</organism>
<name>A0A4S2KR16_9HYME</name>
<dbReference type="Proteomes" id="UP000310200">
    <property type="component" value="Unassembled WGS sequence"/>
</dbReference>
<accession>A0A4S2KR16</accession>
<proteinExistence type="predicted"/>
<evidence type="ECO:0000313" key="2">
    <source>
        <dbReference type="EMBL" id="TGZ51866.1"/>
    </source>
</evidence>